<organism evidence="4">
    <name type="scientific">uncultured bacterium contig00146</name>
    <dbReference type="NCBI Taxonomy" id="1181586"/>
    <lineage>
        <taxon>Bacteria</taxon>
        <taxon>environmental samples</taxon>
    </lineage>
</organism>
<evidence type="ECO:0000256" key="1">
    <source>
        <dbReference type="ARBA" id="ARBA00023125"/>
    </source>
</evidence>
<feature type="domain" description="HTH cro/C1-type" evidence="3">
    <location>
        <begin position="7"/>
        <end position="61"/>
    </location>
</feature>
<evidence type="ECO:0000256" key="2">
    <source>
        <dbReference type="SAM" id="Phobius"/>
    </source>
</evidence>
<evidence type="ECO:0000259" key="3">
    <source>
        <dbReference type="PROSITE" id="PS50943"/>
    </source>
</evidence>
<name>A0A806KNK2_9BACT</name>
<keyword evidence="2" id="KW-1133">Transmembrane helix</keyword>
<dbReference type="SMART" id="SM00530">
    <property type="entry name" value="HTH_XRE"/>
    <property type="match status" value="1"/>
</dbReference>
<keyword evidence="1" id="KW-0238">DNA-binding</keyword>
<dbReference type="InterPro" id="IPR010982">
    <property type="entry name" value="Lambda_DNA-bd_dom_sf"/>
</dbReference>
<evidence type="ECO:0000313" key="4">
    <source>
        <dbReference type="EMBL" id="AGS53761.1"/>
    </source>
</evidence>
<dbReference type="SUPFAM" id="SSF47413">
    <property type="entry name" value="lambda repressor-like DNA-binding domains"/>
    <property type="match status" value="1"/>
</dbReference>
<dbReference type="CDD" id="cd00093">
    <property type="entry name" value="HTH_XRE"/>
    <property type="match status" value="1"/>
</dbReference>
<feature type="transmembrane region" description="Helical" evidence="2">
    <location>
        <begin position="122"/>
        <end position="146"/>
    </location>
</feature>
<dbReference type="Pfam" id="PF01381">
    <property type="entry name" value="HTH_3"/>
    <property type="match status" value="1"/>
</dbReference>
<dbReference type="AlphaFoldDB" id="A0A806KNK2"/>
<keyword evidence="2" id="KW-0472">Membrane</keyword>
<dbReference type="EMBL" id="JQ844248">
    <property type="protein sequence ID" value="AGS53761.1"/>
    <property type="molecule type" value="Genomic_DNA"/>
</dbReference>
<sequence>MNVGEVLKQARSAAGLTQEAAAERAGVSRQTMSNWENGRSYPDFGSIINLSDVYDVSLDSLLKGDTKMIEHLQESTDVAKSHRQVVATLMALIGLAMALFFVVAAVAVLGGDILNFTNLPSILLILVPLLAVLTITRSFGLFFAGFRAAFSTKNEIKEESRVQAVSLFHLLSKTAIVAAVIGFLINLVNMAFSLDFSDPDIWISLPANVAAWFIAPLVGLVLIVFLFEPVAYLLGKKSPQ</sequence>
<keyword evidence="2" id="KW-0812">Transmembrane</keyword>
<dbReference type="InterPro" id="IPR001387">
    <property type="entry name" value="Cro/C1-type_HTH"/>
</dbReference>
<feature type="transmembrane region" description="Helical" evidence="2">
    <location>
        <begin position="85"/>
        <end position="110"/>
    </location>
</feature>
<dbReference type="PANTHER" id="PTHR46558">
    <property type="entry name" value="TRACRIPTIONAL REGULATORY PROTEIN-RELATED-RELATED"/>
    <property type="match status" value="1"/>
</dbReference>
<protein>
    <submittedName>
        <fullName evidence="4">Putative transcriptional regulator</fullName>
    </submittedName>
</protein>
<dbReference type="Gene3D" id="1.10.260.40">
    <property type="entry name" value="lambda repressor-like DNA-binding domains"/>
    <property type="match status" value="1"/>
</dbReference>
<dbReference type="PROSITE" id="PS50943">
    <property type="entry name" value="HTH_CROC1"/>
    <property type="match status" value="1"/>
</dbReference>
<feature type="transmembrane region" description="Helical" evidence="2">
    <location>
        <begin position="209"/>
        <end position="234"/>
    </location>
</feature>
<proteinExistence type="predicted"/>
<feature type="transmembrane region" description="Helical" evidence="2">
    <location>
        <begin position="167"/>
        <end position="189"/>
    </location>
</feature>
<reference evidence="4" key="1">
    <citation type="submission" date="2012-03" db="EMBL/GenBank/DDBJ databases">
        <title>Functional metagenomics reveals considerable lignocellulase gene clusters in the gut microbiome of a wood-feeding higher termite.</title>
        <authorList>
            <person name="Liu N."/>
        </authorList>
    </citation>
    <scope>NUCLEOTIDE SEQUENCE</scope>
</reference>
<accession>A0A806KNK2</accession>
<dbReference type="PANTHER" id="PTHR46558:SF13">
    <property type="entry name" value="HTH-TYPE TRANSCRIPTIONAL REGULATOR IMMR"/>
    <property type="match status" value="1"/>
</dbReference>
<dbReference type="GO" id="GO:0003677">
    <property type="term" value="F:DNA binding"/>
    <property type="evidence" value="ECO:0007669"/>
    <property type="project" value="UniProtKB-KW"/>
</dbReference>